<keyword evidence="3" id="KW-0964">Secreted</keyword>
<dbReference type="InterPro" id="IPR036728">
    <property type="entry name" value="PBP_GOBP_sf"/>
</dbReference>
<dbReference type="CDD" id="cd23992">
    <property type="entry name" value="PBP_GOBP"/>
    <property type="match status" value="1"/>
</dbReference>
<dbReference type="GO" id="GO:0090729">
    <property type="term" value="F:toxin activity"/>
    <property type="evidence" value="ECO:0007669"/>
    <property type="project" value="UniProtKB-KW"/>
</dbReference>
<organism evidence="6">
    <name type="scientific">Phlebotomus duboscqi</name>
    <name type="common">Sandfly</name>
    <dbReference type="NCBI Taxonomy" id="37738"/>
    <lineage>
        <taxon>Eukaryota</taxon>
        <taxon>Metazoa</taxon>
        <taxon>Ecdysozoa</taxon>
        <taxon>Arthropoda</taxon>
        <taxon>Hexapoda</taxon>
        <taxon>Insecta</taxon>
        <taxon>Pterygota</taxon>
        <taxon>Neoptera</taxon>
        <taxon>Endopterygota</taxon>
        <taxon>Diptera</taxon>
        <taxon>Nematocera</taxon>
        <taxon>Psychodoidea</taxon>
        <taxon>Psychodidae</taxon>
        <taxon>Phlebotomus</taxon>
        <taxon>Phlebotomus</taxon>
    </lineage>
</organism>
<comment type="subcellular location">
    <subcellularLocation>
        <location evidence="1">Secreted</location>
    </subcellularLocation>
</comment>
<dbReference type="Pfam" id="PF01395">
    <property type="entry name" value="PBP_GOBP"/>
    <property type="match status" value="1"/>
</dbReference>
<keyword evidence="5" id="KW-0732">Signal</keyword>
<reference evidence="6" key="1">
    <citation type="journal article" date="2006" name="BMC Genomics">
        <title>High degree of conservancy among secreted salivary gland proteins from two geographically distant Phlebotomus duboscqi sandflies populations (Mali and Kenya).</title>
        <authorList>
            <person name="Kato H."/>
            <person name="Anderson J.M."/>
            <person name="Kamhawi S."/>
            <person name="Oliveira F."/>
            <person name="Lawyer P.G."/>
            <person name="Pham V.M."/>
            <person name="Sangare C.S."/>
            <person name="Samake S."/>
            <person name="Sissoko I."/>
            <person name="Garfield M."/>
            <person name="Sigutova L."/>
            <person name="Volf P."/>
            <person name="Doumbia S."/>
            <person name="Valenzuela J.G."/>
        </authorList>
    </citation>
    <scope>NUCLEOTIDE SEQUENCE</scope>
</reference>
<name>Q06K66_PHLDU</name>
<keyword evidence="4" id="KW-0800">Toxin</keyword>
<dbReference type="GO" id="GO:0005576">
    <property type="term" value="C:extracellular region"/>
    <property type="evidence" value="ECO:0007669"/>
    <property type="project" value="UniProtKB-SubCell"/>
</dbReference>
<evidence type="ECO:0000313" key="6">
    <source>
        <dbReference type="EMBL" id="ABI20158.1"/>
    </source>
</evidence>
<dbReference type="InterPro" id="IPR006170">
    <property type="entry name" value="PBP/GOBP"/>
</dbReference>
<accession>Q06K66</accession>
<comment type="similarity">
    <text evidence="2">Belongs to the PBP/GOBP family.</text>
</comment>
<evidence type="ECO:0000256" key="5">
    <source>
        <dbReference type="SAM" id="SignalP"/>
    </source>
</evidence>
<proteinExistence type="evidence at transcript level"/>
<sequence>MNAVISSLVLLSLVGLGYSWQYPLDADQTLWAFKTCQRQNDASNQLHMWSEWKLPNNPATHCYVKCVWIHLGLYNDKDKSIKVEEVGKQFTSRGLEVPGDLNTIAGVTNGSCAAIYMKTIKFFANNVDNLRTAFYGTRKVSNEWYAQNPDVKPKGIKISAFCSAENREQGKEGNCRHACSAYYYRLVDKDYEPINFVNLGIKGISNNKITNCRKKASKAKGCRGSDELYDCLMKHNKAGFEKVLQILDARSERY</sequence>
<dbReference type="GO" id="GO:0005549">
    <property type="term" value="F:odorant binding"/>
    <property type="evidence" value="ECO:0007669"/>
    <property type="project" value="InterPro"/>
</dbReference>
<evidence type="ECO:0000256" key="2">
    <source>
        <dbReference type="ARBA" id="ARBA00008098"/>
    </source>
</evidence>
<dbReference type="SUPFAM" id="SSF47565">
    <property type="entry name" value="Insect pheromone/odorant-binding proteins"/>
    <property type="match status" value="1"/>
</dbReference>
<evidence type="ECO:0000256" key="4">
    <source>
        <dbReference type="ARBA" id="ARBA00022656"/>
    </source>
</evidence>
<evidence type="ECO:0000256" key="1">
    <source>
        <dbReference type="ARBA" id="ARBA00004613"/>
    </source>
</evidence>
<dbReference type="EMBL" id="DQ834342">
    <property type="protein sequence ID" value="ABI20158.1"/>
    <property type="molecule type" value="mRNA"/>
</dbReference>
<evidence type="ECO:0000256" key="3">
    <source>
        <dbReference type="ARBA" id="ARBA00022525"/>
    </source>
</evidence>
<dbReference type="Gene3D" id="1.10.238.20">
    <property type="entry name" value="Pheromone/general odorant binding protein domain"/>
    <property type="match status" value="1"/>
</dbReference>
<dbReference type="AlphaFoldDB" id="Q06K66"/>
<protein>
    <submittedName>
        <fullName evidence="6">27 kDa salivary protein</fullName>
    </submittedName>
</protein>
<gene>
    <name evidence="6" type="primary">M77</name>
</gene>
<feature type="signal peptide" evidence="5">
    <location>
        <begin position="1"/>
        <end position="19"/>
    </location>
</feature>
<feature type="chain" id="PRO_5004165422" evidence="5">
    <location>
        <begin position="20"/>
        <end position="254"/>
    </location>
</feature>